<evidence type="ECO:0000256" key="1">
    <source>
        <dbReference type="SAM" id="MobiDB-lite"/>
    </source>
</evidence>
<feature type="signal peptide" evidence="2">
    <location>
        <begin position="1"/>
        <end position="24"/>
    </location>
</feature>
<evidence type="ECO:0000313" key="4">
    <source>
        <dbReference type="Proteomes" id="UP001175271"/>
    </source>
</evidence>
<comment type="caution">
    <text evidence="3">The sequence shown here is derived from an EMBL/GenBank/DDBJ whole genome shotgun (WGS) entry which is preliminary data.</text>
</comment>
<dbReference type="GO" id="GO:0005892">
    <property type="term" value="C:acetylcholine-gated channel complex"/>
    <property type="evidence" value="ECO:0007669"/>
    <property type="project" value="InterPro"/>
</dbReference>
<sequence length="390" mass="43973">MLFRSIFPLLFVVLLAMQVAPSSAVVLDPSWAFRQERSTPCEQLLNLALDINVNVFDDYPTVVQTAILLTQMPTTVSVSDVTLISSVFLSDIQMQTSEQAYLCETEPDGTCKRLQAMASSWNTDPLALLSDKTKETFAGKYSNESVETVVIPFLKKISQRFHLLLKNNCELVGKEKVTEPVRTKLEEAGVQYTENAHESCGINASEPVRLYVVLAKRIKSETNESVSDSDLTTFGDELMQLYGLSSQECKNYLIIIGVQTYKAYVRTGKDLKLPGDMMERIFSQVTNLFNSRNYMEVLSKIIEETGREMLLAFKKWYKRQKPVETQTVVSINNNEFPPSPESEKRSYSEKTENSDDECSLHDDDNPYIVVTEKIFSQAVVDETGSSTTSK</sequence>
<dbReference type="InterPro" id="IPR033438">
    <property type="entry name" value="MOLO1"/>
</dbReference>
<name>A0AA39GZW2_9BILA</name>
<reference evidence="3" key="1">
    <citation type="submission" date="2023-06" db="EMBL/GenBank/DDBJ databases">
        <title>Genomic analysis of the entomopathogenic nematode Steinernema hermaphroditum.</title>
        <authorList>
            <person name="Schwarz E.M."/>
            <person name="Heppert J.K."/>
            <person name="Baniya A."/>
            <person name="Schwartz H.T."/>
            <person name="Tan C.-H."/>
            <person name="Antoshechkin I."/>
            <person name="Sternberg P.W."/>
            <person name="Goodrich-Blair H."/>
            <person name="Dillman A.R."/>
        </authorList>
    </citation>
    <scope>NUCLEOTIDE SEQUENCE</scope>
    <source>
        <strain evidence="3">PS9179</strain>
        <tissue evidence="3">Whole animal</tissue>
    </source>
</reference>
<dbReference type="Gene3D" id="3.10.310.50">
    <property type="match status" value="1"/>
</dbReference>
<keyword evidence="2" id="KW-0732">Signal</keyword>
<organism evidence="3 4">
    <name type="scientific">Steinernema hermaphroditum</name>
    <dbReference type="NCBI Taxonomy" id="289476"/>
    <lineage>
        <taxon>Eukaryota</taxon>
        <taxon>Metazoa</taxon>
        <taxon>Ecdysozoa</taxon>
        <taxon>Nematoda</taxon>
        <taxon>Chromadorea</taxon>
        <taxon>Rhabditida</taxon>
        <taxon>Tylenchina</taxon>
        <taxon>Panagrolaimomorpha</taxon>
        <taxon>Strongyloidoidea</taxon>
        <taxon>Steinernematidae</taxon>
        <taxon>Steinernema</taxon>
    </lineage>
</organism>
<feature type="compositionally biased region" description="Basic and acidic residues" evidence="1">
    <location>
        <begin position="341"/>
        <end position="363"/>
    </location>
</feature>
<accession>A0AA39GZW2</accession>
<gene>
    <name evidence="3" type="ORF">QR680_001768</name>
</gene>
<proteinExistence type="predicted"/>
<dbReference type="EMBL" id="JAUCMV010000005">
    <property type="protein sequence ID" value="KAK0396561.1"/>
    <property type="molecule type" value="Genomic_DNA"/>
</dbReference>
<dbReference type="AlphaFoldDB" id="A0AA39GZW2"/>
<feature type="region of interest" description="Disordered" evidence="1">
    <location>
        <begin position="331"/>
        <end position="363"/>
    </location>
</feature>
<feature type="chain" id="PRO_5041349192" evidence="2">
    <location>
        <begin position="25"/>
        <end position="390"/>
    </location>
</feature>
<dbReference type="Pfam" id="PF17175">
    <property type="entry name" value="MOLO1"/>
    <property type="match status" value="1"/>
</dbReference>
<dbReference type="Proteomes" id="UP001175271">
    <property type="component" value="Unassembled WGS sequence"/>
</dbReference>
<keyword evidence="4" id="KW-1185">Reference proteome</keyword>
<protein>
    <submittedName>
        <fullName evidence="3">Uncharacterized protein</fullName>
    </submittedName>
</protein>
<evidence type="ECO:0000256" key="2">
    <source>
        <dbReference type="SAM" id="SignalP"/>
    </source>
</evidence>
<evidence type="ECO:0000313" key="3">
    <source>
        <dbReference type="EMBL" id="KAK0396561.1"/>
    </source>
</evidence>